<proteinExistence type="predicted"/>
<reference evidence="1" key="1">
    <citation type="submission" date="2018-05" db="EMBL/GenBank/DDBJ databases">
        <authorList>
            <person name="Lanie J.A."/>
            <person name="Ng W.-L."/>
            <person name="Kazmierczak K.M."/>
            <person name="Andrzejewski T.M."/>
            <person name="Davidsen T.M."/>
            <person name="Wayne K.J."/>
            <person name="Tettelin H."/>
            <person name="Glass J.I."/>
            <person name="Rusch D."/>
            <person name="Podicherti R."/>
            <person name="Tsui H.-C.T."/>
            <person name="Winkler M.E."/>
        </authorList>
    </citation>
    <scope>NUCLEOTIDE SEQUENCE</scope>
</reference>
<evidence type="ECO:0000313" key="1">
    <source>
        <dbReference type="EMBL" id="SUZ47620.1"/>
    </source>
</evidence>
<gene>
    <name evidence="1" type="ORF">METZ01_LOCUS474</name>
</gene>
<accession>A0A381MZ38</accession>
<dbReference type="AlphaFoldDB" id="A0A381MZ38"/>
<sequence length="116" mass="12155">MVLTLAVLALVVVAAQTDVTGRWEMTINTDQGALPGTLTLQQDGEALSGSLISDQGTLEFDGGMVSENKIEWVVEVDAGGQFIEIAMNGVVDGDMITGTMDFGGYGGGDWTAKRVQ</sequence>
<organism evidence="1">
    <name type="scientific">marine metagenome</name>
    <dbReference type="NCBI Taxonomy" id="408172"/>
    <lineage>
        <taxon>unclassified sequences</taxon>
        <taxon>metagenomes</taxon>
        <taxon>ecological metagenomes</taxon>
    </lineage>
</organism>
<dbReference type="EMBL" id="UINC01000025">
    <property type="protein sequence ID" value="SUZ47620.1"/>
    <property type="molecule type" value="Genomic_DNA"/>
</dbReference>
<name>A0A381MZ38_9ZZZZ</name>
<protein>
    <recommendedName>
        <fullName evidence="2">Extracellular endo-alpha-(1-&gt;5)-L-arabinanase C-terminal domain-containing protein</fullName>
    </recommendedName>
</protein>
<evidence type="ECO:0008006" key="2">
    <source>
        <dbReference type="Google" id="ProtNLM"/>
    </source>
</evidence>